<evidence type="ECO:0000259" key="1">
    <source>
        <dbReference type="Pfam" id="PF00724"/>
    </source>
</evidence>
<dbReference type="PANTHER" id="PTHR22893">
    <property type="entry name" value="NADH OXIDOREDUCTASE-RELATED"/>
    <property type="match status" value="1"/>
</dbReference>
<dbReference type="Gene3D" id="3.20.20.70">
    <property type="entry name" value="Aldolase class I"/>
    <property type="match status" value="1"/>
</dbReference>
<dbReference type="CDD" id="cd02803">
    <property type="entry name" value="OYE_like_FMN_family"/>
    <property type="match status" value="1"/>
</dbReference>
<dbReference type="GO" id="GO:0010181">
    <property type="term" value="F:FMN binding"/>
    <property type="evidence" value="ECO:0007669"/>
    <property type="project" value="InterPro"/>
</dbReference>
<name>A0A846XHX6_9NOCA</name>
<dbReference type="PANTHER" id="PTHR22893:SF91">
    <property type="entry name" value="NADPH DEHYDROGENASE 2-RELATED"/>
    <property type="match status" value="1"/>
</dbReference>
<keyword evidence="3" id="KW-1185">Reference proteome</keyword>
<dbReference type="Pfam" id="PF00724">
    <property type="entry name" value="Oxidored_FMN"/>
    <property type="match status" value="1"/>
</dbReference>
<sequence length="390" mass="40829">MTTAGHGSAHPALEPFGLGSLALRNRLAVAPMTRVSAPPDGVPTAQMAEYYGAYAVGGFGLIVTEGIYTDATHSQSYFGQPGLVTAGQIAGWRAVTDSAHRAGAAIVAQLMHAGAISQGNTFGFETIGPSAVAPRGKMMVDYGGTGGPWSAPREMTAHDIDQVVAGFVAAAGNARDAGFDGVEIHGANGYLLDQFLTDYTNLRTDEYGGPVQNRIRLTARVLAAVQEAVGDFPVGVRLSQTKVNDFTYRWSGGETDARVVFEALSEASYLHIASEGRNFIETARFPSGATITGLAREVSRRPVIANGGMHEPAQAADVLAGGHADVLSLGRGALANPDLPQRLSSGEAFDAFDYEMLHPLATLDCAAAWRARRETETGRFPVSASASSTS</sequence>
<accession>A0A846XHX6</accession>
<protein>
    <submittedName>
        <fullName evidence="2">NADH:flavin oxidoreductase</fullName>
    </submittedName>
</protein>
<dbReference type="InterPro" id="IPR001155">
    <property type="entry name" value="OxRdtase_FMN_N"/>
</dbReference>
<reference evidence="2 3" key="1">
    <citation type="submission" date="2020-04" db="EMBL/GenBank/DDBJ databases">
        <title>MicrobeNet Type strains.</title>
        <authorList>
            <person name="Nicholson A.C."/>
        </authorList>
    </citation>
    <scope>NUCLEOTIDE SEQUENCE [LARGE SCALE GENOMIC DNA]</scope>
    <source>
        <strain evidence="2 3">DSM 45078</strain>
    </source>
</reference>
<comment type="caution">
    <text evidence="2">The sequence shown here is derived from an EMBL/GenBank/DDBJ whole genome shotgun (WGS) entry which is preliminary data.</text>
</comment>
<dbReference type="InterPro" id="IPR013785">
    <property type="entry name" value="Aldolase_TIM"/>
</dbReference>
<dbReference type="Proteomes" id="UP000565715">
    <property type="component" value="Unassembled WGS sequence"/>
</dbReference>
<dbReference type="InterPro" id="IPR045247">
    <property type="entry name" value="Oye-like"/>
</dbReference>
<dbReference type="AlphaFoldDB" id="A0A846XHX6"/>
<evidence type="ECO:0000313" key="3">
    <source>
        <dbReference type="Proteomes" id="UP000565715"/>
    </source>
</evidence>
<dbReference type="GO" id="GO:0016491">
    <property type="term" value="F:oxidoreductase activity"/>
    <property type="evidence" value="ECO:0007669"/>
    <property type="project" value="InterPro"/>
</dbReference>
<evidence type="ECO:0000313" key="2">
    <source>
        <dbReference type="EMBL" id="NKY34266.1"/>
    </source>
</evidence>
<organism evidence="2 3">
    <name type="scientific">Nocardia speluncae</name>
    <dbReference type="NCBI Taxonomy" id="419477"/>
    <lineage>
        <taxon>Bacteria</taxon>
        <taxon>Bacillati</taxon>
        <taxon>Actinomycetota</taxon>
        <taxon>Actinomycetes</taxon>
        <taxon>Mycobacteriales</taxon>
        <taxon>Nocardiaceae</taxon>
        <taxon>Nocardia</taxon>
    </lineage>
</organism>
<feature type="domain" description="NADH:flavin oxidoreductase/NADH oxidase N-terminal" evidence="1">
    <location>
        <begin position="14"/>
        <end position="346"/>
    </location>
</feature>
<proteinExistence type="predicted"/>
<dbReference type="EMBL" id="JAAXOO010000003">
    <property type="protein sequence ID" value="NKY34266.1"/>
    <property type="molecule type" value="Genomic_DNA"/>
</dbReference>
<gene>
    <name evidence="2" type="ORF">HGA13_14425</name>
</gene>
<dbReference type="SUPFAM" id="SSF51395">
    <property type="entry name" value="FMN-linked oxidoreductases"/>
    <property type="match status" value="1"/>
</dbReference>